<gene>
    <name evidence="1" type="ORF">FACUT_1357</name>
</gene>
<sequence length="206" mass="22860">MQHPFAEKPLGPALHGLDIGQLTENQNNETTFSMKAQATGWFHLLLSVDGQLLPGFHAGTLACVGARSCAGIVKFAIRDGSRPVPFMDLIVPLCYIIDAFTLNSIDADDINSLTPLRMFNAMDISKLANHVKGSDTLGEKLENLPTISICQVRKKGMGFLEAWFFQEETFDCPWHDILADVKQFTNPYPDYLVDTRYGFADLTFGN</sequence>
<evidence type="ECO:0000313" key="2">
    <source>
        <dbReference type="Proteomes" id="UP000536711"/>
    </source>
</evidence>
<accession>A0A8H4NSD4</accession>
<name>A0A8H4NSD4_9HYPO</name>
<dbReference type="OrthoDB" id="5099051at2759"/>
<protein>
    <submittedName>
        <fullName evidence="1">Uncharacterized protein</fullName>
    </submittedName>
</protein>
<proteinExistence type="predicted"/>
<evidence type="ECO:0000313" key="1">
    <source>
        <dbReference type="EMBL" id="KAF4443433.1"/>
    </source>
</evidence>
<dbReference type="Proteomes" id="UP000536711">
    <property type="component" value="Unassembled WGS sequence"/>
</dbReference>
<reference evidence="1 2" key="1">
    <citation type="submission" date="2020-01" db="EMBL/GenBank/DDBJ databases">
        <title>Identification and distribution of gene clusters putatively required for synthesis of sphingolipid metabolism inhibitors in phylogenetically diverse species of the filamentous fungus Fusarium.</title>
        <authorList>
            <person name="Kim H.-S."/>
            <person name="Busman M."/>
            <person name="Brown D.W."/>
            <person name="Divon H."/>
            <person name="Uhlig S."/>
            <person name="Proctor R.H."/>
        </authorList>
    </citation>
    <scope>NUCLEOTIDE SEQUENCE [LARGE SCALE GENOMIC DNA]</scope>
    <source>
        <strain evidence="1 2">NRRL 13308</strain>
    </source>
</reference>
<comment type="caution">
    <text evidence="1">The sequence shown here is derived from an EMBL/GenBank/DDBJ whole genome shotgun (WGS) entry which is preliminary data.</text>
</comment>
<organism evidence="1 2">
    <name type="scientific">Fusarium acutatum</name>
    <dbReference type="NCBI Taxonomy" id="78861"/>
    <lineage>
        <taxon>Eukaryota</taxon>
        <taxon>Fungi</taxon>
        <taxon>Dikarya</taxon>
        <taxon>Ascomycota</taxon>
        <taxon>Pezizomycotina</taxon>
        <taxon>Sordariomycetes</taxon>
        <taxon>Hypocreomycetidae</taxon>
        <taxon>Hypocreales</taxon>
        <taxon>Nectriaceae</taxon>
        <taxon>Fusarium</taxon>
        <taxon>Fusarium fujikuroi species complex</taxon>
    </lineage>
</organism>
<dbReference type="AlphaFoldDB" id="A0A8H4NSD4"/>
<keyword evidence="2" id="KW-1185">Reference proteome</keyword>
<dbReference type="EMBL" id="JAADJF010000030">
    <property type="protein sequence ID" value="KAF4443433.1"/>
    <property type="molecule type" value="Genomic_DNA"/>
</dbReference>